<dbReference type="SUPFAM" id="SSF141571">
    <property type="entry name" value="Pentapeptide repeat-like"/>
    <property type="match status" value="1"/>
</dbReference>
<dbReference type="InterPro" id="IPR049052">
    <property type="entry name" value="nSTAND1"/>
</dbReference>
<name>A0ABR8C885_9CYAN</name>
<keyword evidence="5" id="KW-1185">Reference proteome</keyword>
<dbReference type="Pfam" id="PF20703">
    <property type="entry name" value="nSTAND1"/>
    <property type="match status" value="1"/>
</dbReference>
<keyword evidence="2" id="KW-0812">Transmembrane</keyword>
<dbReference type="InterPro" id="IPR051082">
    <property type="entry name" value="Pentapeptide-BTB/POZ_domain"/>
</dbReference>
<reference evidence="4 5" key="1">
    <citation type="journal article" date="2020" name="ISME J.">
        <title>Comparative genomics reveals insights into cyanobacterial evolution and habitat adaptation.</title>
        <authorList>
            <person name="Chen M.Y."/>
            <person name="Teng W.K."/>
            <person name="Zhao L."/>
            <person name="Hu C.X."/>
            <person name="Zhou Y.K."/>
            <person name="Han B.P."/>
            <person name="Song L.R."/>
            <person name="Shu W.S."/>
        </authorList>
    </citation>
    <scope>NUCLEOTIDE SEQUENCE [LARGE SCALE GENOMIC DNA]</scope>
    <source>
        <strain evidence="4 5">FACHB-1050</strain>
    </source>
</reference>
<dbReference type="EMBL" id="JACJQY010000002">
    <property type="protein sequence ID" value="MBD2315659.1"/>
    <property type="molecule type" value="Genomic_DNA"/>
</dbReference>
<dbReference type="PANTHER" id="PTHR14136">
    <property type="entry name" value="BTB_POZ DOMAIN-CONTAINING PROTEIN KCTD9"/>
    <property type="match status" value="1"/>
</dbReference>
<keyword evidence="2" id="KW-1133">Transmembrane helix</keyword>
<dbReference type="SUPFAM" id="SSF50494">
    <property type="entry name" value="Trypsin-like serine proteases"/>
    <property type="match status" value="1"/>
</dbReference>
<feature type="domain" description="Novel STAND NTPase 1" evidence="3">
    <location>
        <begin position="187"/>
        <end position="592"/>
    </location>
</feature>
<evidence type="ECO:0000256" key="2">
    <source>
        <dbReference type="SAM" id="Phobius"/>
    </source>
</evidence>
<dbReference type="InterPro" id="IPR027417">
    <property type="entry name" value="P-loop_NTPase"/>
</dbReference>
<dbReference type="Pfam" id="PF00805">
    <property type="entry name" value="Pentapeptide"/>
    <property type="match status" value="2"/>
</dbReference>
<evidence type="ECO:0000313" key="5">
    <source>
        <dbReference type="Proteomes" id="UP000618445"/>
    </source>
</evidence>
<dbReference type="Pfam" id="PF13365">
    <property type="entry name" value="Trypsin_2"/>
    <property type="match status" value="1"/>
</dbReference>
<feature type="transmembrane region" description="Helical" evidence="2">
    <location>
        <begin position="637"/>
        <end position="660"/>
    </location>
</feature>
<dbReference type="PANTHER" id="PTHR14136:SF17">
    <property type="entry name" value="BTB_POZ DOMAIN-CONTAINING PROTEIN KCTD9"/>
    <property type="match status" value="1"/>
</dbReference>
<evidence type="ECO:0000259" key="3">
    <source>
        <dbReference type="Pfam" id="PF20703"/>
    </source>
</evidence>
<dbReference type="RefSeq" id="WP_190575936.1">
    <property type="nucleotide sequence ID" value="NZ_CAWPQU010000012.1"/>
</dbReference>
<comment type="caution">
    <text evidence="4">The sequence shown here is derived from an EMBL/GenBank/DDBJ whole genome shotgun (WGS) entry which is preliminary data.</text>
</comment>
<organism evidence="4 5">
    <name type="scientific">Phormidium tenue FACHB-1050</name>
    <dbReference type="NCBI Taxonomy" id="2692857"/>
    <lineage>
        <taxon>Bacteria</taxon>
        <taxon>Bacillati</taxon>
        <taxon>Cyanobacteriota</taxon>
        <taxon>Cyanophyceae</taxon>
        <taxon>Oscillatoriophycideae</taxon>
        <taxon>Oscillatoriales</taxon>
        <taxon>Oscillatoriaceae</taxon>
        <taxon>Phormidium</taxon>
    </lineage>
</organism>
<evidence type="ECO:0000256" key="1">
    <source>
        <dbReference type="SAM" id="MobiDB-lite"/>
    </source>
</evidence>
<dbReference type="Proteomes" id="UP000618445">
    <property type="component" value="Unassembled WGS sequence"/>
</dbReference>
<evidence type="ECO:0000313" key="4">
    <source>
        <dbReference type="EMBL" id="MBD2315659.1"/>
    </source>
</evidence>
<dbReference type="Gene3D" id="2.160.20.80">
    <property type="entry name" value="E3 ubiquitin-protein ligase SopA"/>
    <property type="match status" value="1"/>
</dbReference>
<feature type="region of interest" description="Disordered" evidence="1">
    <location>
        <begin position="881"/>
        <end position="902"/>
    </location>
</feature>
<sequence>MASLSPDNLHTCTVKLSIDNTHGTGFFVAAGLILTCHHVVKNAGDRPIKVRWQNQEDFAVATVLQSFPDPIDLALLQFETVEALASVELDGAIAAFDDLFAYGYPERDPNGAGVVLRCDGLNGDVPPKIKFSDGTARLGLSGAPLLNPATGKVCGVVKYTEDRNFPLGGGGIPIATVFEYFPVLNTPYKGLAYFKDDDARFFFGRTGLTDLLLDRLQQSNFLALLGASGSGKSSVLRAGLLNQLRQGRLSGSDRWELRVMLPTEHPLKSLANEFIDQKLGNIDRAAQLATAEKLLAEGKDGLRRLVEATAKATRMVLVIDQFEESFTLCQNLEEREQFFACLIGALEITADKFCLAIAMRADFFGKCVEREYGGLSKRIAAHLVAVTPMNDDELREAIAKPAAIVGCEVEPILIEEIVRDVAGAPANLPLMQFALSELWQLRDGNRLTLQAYKQELGGITGALEKRANAVYAQFTDELDKRAVKHIFLSLTQLGEGTEDTRRRVEMSNLVTAKLSLEAIERVVRRLADEKLVVTDDREKRKVSGDAIVDVAHEALIRGWKLLRGWLDEDRQNLRQQRWIEDRAIEWQRSGKVKEFLLSGKQLKESRKFQQQEVDRFPLPELAQQLLKVSKRQRVKEIAFVAIIYMIVPIVFGGFSIRWWYLETKWAVLRQCEKEQTKDGKCAGRVEALKSLINANANLHSIDLSGANLSSIDLSKTDLSRANLSRANLSRSDLSKAKLSEANLNSADLSRANLAGANLSRTDMSRANLNNANLTSADLSRANLTSASFIETNLFKADFFSSNLSKTNFNNAYLIESILVGTDLTRADLSKAQLIKVSLERSNLEEVNLSEASLVGLDKSNLEIIKTTCNWEKSKISEELRASLTKAPNPKEKTDCSQWNKSS</sequence>
<keyword evidence="2" id="KW-0472">Membrane</keyword>
<gene>
    <name evidence="4" type="ORF">H6G05_02195</name>
</gene>
<dbReference type="Gene3D" id="3.40.50.300">
    <property type="entry name" value="P-loop containing nucleotide triphosphate hydrolases"/>
    <property type="match status" value="1"/>
</dbReference>
<proteinExistence type="predicted"/>
<accession>A0ABR8C885</accession>
<dbReference type="Gene3D" id="2.40.10.120">
    <property type="match status" value="1"/>
</dbReference>
<dbReference type="SUPFAM" id="SSF52540">
    <property type="entry name" value="P-loop containing nucleoside triphosphate hydrolases"/>
    <property type="match status" value="1"/>
</dbReference>
<dbReference type="InterPro" id="IPR001646">
    <property type="entry name" value="5peptide_repeat"/>
</dbReference>
<dbReference type="InterPro" id="IPR009003">
    <property type="entry name" value="Peptidase_S1_PA"/>
</dbReference>
<protein>
    <submittedName>
        <fullName evidence="4">Pentapeptide repeat-containing protein</fullName>
    </submittedName>
</protein>